<evidence type="ECO:0000313" key="2">
    <source>
        <dbReference type="EMBL" id="SVE17113.1"/>
    </source>
</evidence>
<dbReference type="AlphaFoldDB" id="A0A383BB99"/>
<name>A0A383BB99_9ZZZZ</name>
<gene>
    <name evidence="2" type="ORF">METZ01_LOCUS469967</name>
</gene>
<reference evidence="2" key="1">
    <citation type="submission" date="2018-05" db="EMBL/GenBank/DDBJ databases">
        <authorList>
            <person name="Lanie J.A."/>
            <person name="Ng W.-L."/>
            <person name="Kazmierczak K.M."/>
            <person name="Andrzejewski T.M."/>
            <person name="Davidsen T.M."/>
            <person name="Wayne K.J."/>
            <person name="Tettelin H."/>
            <person name="Glass J.I."/>
            <person name="Rusch D."/>
            <person name="Podicherti R."/>
            <person name="Tsui H.-C.T."/>
            <person name="Winkler M.E."/>
        </authorList>
    </citation>
    <scope>NUCLEOTIDE SEQUENCE</scope>
</reference>
<organism evidence="2">
    <name type="scientific">marine metagenome</name>
    <dbReference type="NCBI Taxonomy" id="408172"/>
    <lineage>
        <taxon>unclassified sequences</taxon>
        <taxon>metagenomes</taxon>
        <taxon>ecological metagenomes</taxon>
    </lineage>
</organism>
<keyword evidence="1" id="KW-1133">Transmembrane helix</keyword>
<keyword evidence="1" id="KW-0812">Transmembrane</keyword>
<proteinExistence type="predicted"/>
<dbReference type="EMBL" id="UINC01198930">
    <property type="protein sequence ID" value="SVE17113.1"/>
    <property type="molecule type" value="Genomic_DNA"/>
</dbReference>
<accession>A0A383BB99</accession>
<keyword evidence="1" id="KW-0472">Membrane</keyword>
<sequence length="31" mass="3649">MAQFYIWLVSTILVTILSGMFIVKYLKKVEN</sequence>
<evidence type="ECO:0000256" key="1">
    <source>
        <dbReference type="SAM" id="Phobius"/>
    </source>
</evidence>
<feature type="transmembrane region" description="Helical" evidence="1">
    <location>
        <begin position="6"/>
        <end position="26"/>
    </location>
</feature>
<protein>
    <submittedName>
        <fullName evidence="2">Uncharacterized protein</fullName>
    </submittedName>
</protein>